<keyword evidence="3" id="KW-1185">Reference proteome</keyword>
<dbReference type="EMBL" id="WOWK01000074">
    <property type="protein sequence ID" value="KAF0321141.1"/>
    <property type="molecule type" value="Genomic_DNA"/>
</dbReference>
<dbReference type="PANTHER" id="PTHR36156">
    <property type="entry name" value="SLR2101 PROTEIN"/>
    <property type="match status" value="1"/>
</dbReference>
<feature type="domain" description="Cupin type-2" evidence="1">
    <location>
        <begin position="91"/>
        <end position="158"/>
    </location>
</feature>
<gene>
    <name evidence="2" type="ORF">GQ607_011546</name>
</gene>
<sequence length="185" mass="20029">MSSDAAPSYEPLSAPRRIVTTHNASGQAVIDKSVPQELEKTAGPGADLWLAYATPSLPAPLADGSDMDFYKSRLPNNVGIAYPGGLTTRFIDFLPGQEAPLHRTESIDTGVLVEGELELFLDSGETQVLKRGDVIVQRGTLHGWRNRSDKMTARLFIVVTTADMPIVNGKKLEEDMPIPGLEGKK</sequence>
<dbReference type="InterPro" id="IPR047142">
    <property type="entry name" value="OryJ/VirC-like"/>
</dbReference>
<dbReference type="CDD" id="cd02231">
    <property type="entry name" value="cupin_BLL6423-like"/>
    <property type="match status" value="1"/>
</dbReference>
<dbReference type="SUPFAM" id="SSF51182">
    <property type="entry name" value="RmlC-like cupins"/>
    <property type="match status" value="1"/>
</dbReference>
<name>A0A8H3W8K3_9PEZI</name>
<dbReference type="Pfam" id="PF07883">
    <property type="entry name" value="Cupin_2"/>
    <property type="match status" value="1"/>
</dbReference>
<accession>A0A8H3W8K3</accession>
<dbReference type="InterPro" id="IPR011051">
    <property type="entry name" value="RmlC_Cupin_sf"/>
</dbReference>
<dbReference type="Gene3D" id="2.60.120.10">
    <property type="entry name" value="Jelly Rolls"/>
    <property type="match status" value="1"/>
</dbReference>
<evidence type="ECO:0000313" key="2">
    <source>
        <dbReference type="EMBL" id="KAF0321141.1"/>
    </source>
</evidence>
<dbReference type="PANTHER" id="PTHR36156:SF2">
    <property type="entry name" value="CUPIN TYPE-2 DOMAIN-CONTAINING PROTEIN"/>
    <property type="match status" value="1"/>
</dbReference>
<dbReference type="InterPro" id="IPR013096">
    <property type="entry name" value="Cupin_2"/>
</dbReference>
<protein>
    <recommendedName>
        <fullName evidence="1">Cupin type-2 domain-containing protein</fullName>
    </recommendedName>
</protein>
<proteinExistence type="predicted"/>
<dbReference type="OrthoDB" id="5840532at2759"/>
<comment type="caution">
    <text evidence="2">The sequence shown here is derived from an EMBL/GenBank/DDBJ whole genome shotgun (WGS) entry which is preliminary data.</text>
</comment>
<evidence type="ECO:0000313" key="3">
    <source>
        <dbReference type="Proteomes" id="UP000434172"/>
    </source>
</evidence>
<evidence type="ECO:0000259" key="1">
    <source>
        <dbReference type="Pfam" id="PF07883"/>
    </source>
</evidence>
<organism evidence="2 3">
    <name type="scientific">Colletotrichum asianum</name>
    <dbReference type="NCBI Taxonomy" id="702518"/>
    <lineage>
        <taxon>Eukaryota</taxon>
        <taxon>Fungi</taxon>
        <taxon>Dikarya</taxon>
        <taxon>Ascomycota</taxon>
        <taxon>Pezizomycotina</taxon>
        <taxon>Sordariomycetes</taxon>
        <taxon>Hypocreomycetidae</taxon>
        <taxon>Glomerellales</taxon>
        <taxon>Glomerellaceae</taxon>
        <taxon>Colletotrichum</taxon>
        <taxon>Colletotrichum gloeosporioides species complex</taxon>
    </lineage>
</organism>
<dbReference type="AlphaFoldDB" id="A0A8H3W8K3"/>
<reference evidence="2 3" key="1">
    <citation type="submission" date="2019-12" db="EMBL/GenBank/DDBJ databases">
        <title>A genome sequence resource for the geographically widespread anthracnose pathogen Colletotrichum asianum.</title>
        <authorList>
            <person name="Meng Y."/>
        </authorList>
    </citation>
    <scope>NUCLEOTIDE SEQUENCE [LARGE SCALE GENOMIC DNA]</scope>
    <source>
        <strain evidence="2 3">ICMP 18580</strain>
    </source>
</reference>
<dbReference type="Proteomes" id="UP000434172">
    <property type="component" value="Unassembled WGS sequence"/>
</dbReference>
<dbReference type="InterPro" id="IPR014710">
    <property type="entry name" value="RmlC-like_jellyroll"/>
</dbReference>